<name>A0ACB7RT01_HYAAI</name>
<evidence type="ECO:0000313" key="1">
    <source>
        <dbReference type="EMBL" id="KAH6925753.1"/>
    </source>
</evidence>
<protein>
    <submittedName>
        <fullName evidence="1">Uncharacterized protein</fullName>
    </submittedName>
</protein>
<keyword evidence="2" id="KW-1185">Reference proteome</keyword>
<accession>A0ACB7RT01</accession>
<dbReference type="EMBL" id="CM023487">
    <property type="protein sequence ID" value="KAH6925753.1"/>
    <property type="molecule type" value="Genomic_DNA"/>
</dbReference>
<organism evidence="1 2">
    <name type="scientific">Hyalomma asiaticum</name>
    <name type="common">Tick</name>
    <dbReference type="NCBI Taxonomy" id="266040"/>
    <lineage>
        <taxon>Eukaryota</taxon>
        <taxon>Metazoa</taxon>
        <taxon>Ecdysozoa</taxon>
        <taxon>Arthropoda</taxon>
        <taxon>Chelicerata</taxon>
        <taxon>Arachnida</taxon>
        <taxon>Acari</taxon>
        <taxon>Parasitiformes</taxon>
        <taxon>Ixodida</taxon>
        <taxon>Ixodoidea</taxon>
        <taxon>Ixodidae</taxon>
        <taxon>Hyalomminae</taxon>
        <taxon>Hyalomma</taxon>
    </lineage>
</organism>
<evidence type="ECO:0000313" key="2">
    <source>
        <dbReference type="Proteomes" id="UP000821845"/>
    </source>
</evidence>
<sequence>MSWKNWKNFPFWDLSKWYRYSPPRSDEASLQISNASLKKAPAPSKHRRRTKVSKKRVSPNNAPSRGISPQEKQANAAESQVENVATQLPRQAVPQPAVPWVPLPSVGPAAIPGRFDECLLPDWPIHQTAQHAAYRDPRFTVNQGPAAYGQEPDGAYRELAGWPMQELQRSYEKERYLRTAGNEAHFTRSCILVAAFMINASILIALLLLLVGDAVFSWAPTFSPDPTDTLGTGINLLYKITTVRPPLHWYQARMNTISARSEHQRLPIQRSLPSVCVRFPRVLPKGSRYPRGASGSGCPGFPFALCHLALFCCPSLGANLEPERIDALMTQFATRARHLNRVSQPFMMLGNGSHASKAKFTVLLNDLAAGVLAQDGVDWYKAWNYTGIVLRWPDDTTAEAWHRMAPVLRQLSRQLASRGRNLRLGVALRQDSYGSDLERIAAKLGKTYLFLLPPSMEGKYYEHTLRYFSERTLGTLDDLNLRFLSRNLTGYQCYLFPADTYTYRINPPDMTHSLGPGIRGPVTNYAGRMAYFETCKIASTYSKHIASYGVEAVRDDSLLAYTEPQLLGRFADYMHNTLSATCMGIWNPHMDDFGGVCGSGEFPLTGALFRPYNDTHG</sequence>
<dbReference type="Proteomes" id="UP000821845">
    <property type="component" value="Chromosome 7"/>
</dbReference>
<reference evidence="1" key="1">
    <citation type="submission" date="2020-05" db="EMBL/GenBank/DDBJ databases">
        <title>Large-scale comparative analyses of tick genomes elucidate their genetic diversity and vector capacities.</title>
        <authorList>
            <person name="Jia N."/>
            <person name="Wang J."/>
            <person name="Shi W."/>
            <person name="Du L."/>
            <person name="Sun Y."/>
            <person name="Zhan W."/>
            <person name="Jiang J."/>
            <person name="Wang Q."/>
            <person name="Zhang B."/>
            <person name="Ji P."/>
            <person name="Sakyi L.B."/>
            <person name="Cui X."/>
            <person name="Yuan T."/>
            <person name="Jiang B."/>
            <person name="Yang W."/>
            <person name="Lam T.T.-Y."/>
            <person name="Chang Q."/>
            <person name="Ding S."/>
            <person name="Wang X."/>
            <person name="Zhu J."/>
            <person name="Ruan X."/>
            <person name="Zhao L."/>
            <person name="Wei J."/>
            <person name="Que T."/>
            <person name="Du C."/>
            <person name="Cheng J."/>
            <person name="Dai P."/>
            <person name="Han X."/>
            <person name="Huang E."/>
            <person name="Gao Y."/>
            <person name="Liu J."/>
            <person name="Shao H."/>
            <person name="Ye R."/>
            <person name="Li L."/>
            <person name="Wei W."/>
            <person name="Wang X."/>
            <person name="Wang C."/>
            <person name="Yang T."/>
            <person name="Huo Q."/>
            <person name="Li W."/>
            <person name="Guo W."/>
            <person name="Chen H."/>
            <person name="Zhou L."/>
            <person name="Ni X."/>
            <person name="Tian J."/>
            <person name="Zhou Y."/>
            <person name="Sheng Y."/>
            <person name="Liu T."/>
            <person name="Pan Y."/>
            <person name="Xia L."/>
            <person name="Li J."/>
            <person name="Zhao F."/>
            <person name="Cao W."/>
        </authorList>
    </citation>
    <scope>NUCLEOTIDE SEQUENCE</scope>
    <source>
        <strain evidence="1">Hyas-2018</strain>
    </source>
</reference>
<gene>
    <name evidence="1" type="ORF">HPB50_009713</name>
</gene>
<proteinExistence type="predicted"/>
<comment type="caution">
    <text evidence="1">The sequence shown here is derived from an EMBL/GenBank/DDBJ whole genome shotgun (WGS) entry which is preliminary data.</text>
</comment>